<evidence type="ECO:0000256" key="1">
    <source>
        <dbReference type="ARBA" id="ARBA00023015"/>
    </source>
</evidence>
<dbReference type="InterPro" id="IPR001647">
    <property type="entry name" value="HTH_TetR"/>
</dbReference>
<evidence type="ECO:0000313" key="8">
    <source>
        <dbReference type="Proteomes" id="UP000252586"/>
    </source>
</evidence>
<evidence type="ECO:0000313" key="7">
    <source>
        <dbReference type="EMBL" id="RBO82486.1"/>
    </source>
</evidence>
<dbReference type="Proteomes" id="UP000252586">
    <property type="component" value="Unassembled WGS sequence"/>
</dbReference>
<dbReference type="PROSITE" id="PS50977">
    <property type="entry name" value="HTH_TETR_2"/>
    <property type="match status" value="1"/>
</dbReference>
<dbReference type="Gene3D" id="1.10.357.10">
    <property type="entry name" value="Tetracycline Repressor, domain 2"/>
    <property type="match status" value="1"/>
</dbReference>
<dbReference type="InterPro" id="IPR050109">
    <property type="entry name" value="HTH-type_TetR-like_transc_reg"/>
</dbReference>
<dbReference type="OrthoDB" id="3173376at2"/>
<dbReference type="Pfam" id="PF00440">
    <property type="entry name" value="TetR_N"/>
    <property type="match status" value="1"/>
</dbReference>
<feature type="domain" description="HTH tetR-type" evidence="6">
    <location>
        <begin position="60"/>
        <end position="120"/>
    </location>
</feature>
<accession>A0A366CXV8</accession>
<evidence type="ECO:0000256" key="4">
    <source>
        <dbReference type="PROSITE-ProRule" id="PRU00335"/>
    </source>
</evidence>
<evidence type="ECO:0000259" key="6">
    <source>
        <dbReference type="PROSITE" id="PS50977"/>
    </source>
</evidence>
<name>A0A366CXV8_9NOCA</name>
<feature type="DNA-binding region" description="H-T-H motif" evidence="4">
    <location>
        <begin position="83"/>
        <end position="102"/>
    </location>
</feature>
<dbReference type="PANTHER" id="PTHR30055">
    <property type="entry name" value="HTH-TYPE TRANSCRIPTIONAL REGULATOR RUTR"/>
    <property type="match status" value="1"/>
</dbReference>
<feature type="region of interest" description="Disordered" evidence="5">
    <location>
        <begin position="1"/>
        <end position="52"/>
    </location>
</feature>
<keyword evidence="1" id="KW-0805">Transcription regulation</keyword>
<comment type="caution">
    <text evidence="7">The sequence shown here is derived from an EMBL/GenBank/DDBJ whole genome shotgun (WGS) entry which is preliminary data.</text>
</comment>
<gene>
    <name evidence="7" type="ORF">DFR74_12226</name>
</gene>
<dbReference type="AlphaFoldDB" id="A0A366CXV8"/>
<dbReference type="GO" id="GO:0003700">
    <property type="term" value="F:DNA-binding transcription factor activity"/>
    <property type="evidence" value="ECO:0007669"/>
    <property type="project" value="TreeGrafter"/>
</dbReference>
<dbReference type="InterPro" id="IPR036271">
    <property type="entry name" value="Tet_transcr_reg_TetR-rel_C_sf"/>
</dbReference>
<keyword evidence="2 4" id="KW-0238">DNA-binding</keyword>
<evidence type="ECO:0000256" key="5">
    <source>
        <dbReference type="SAM" id="MobiDB-lite"/>
    </source>
</evidence>
<dbReference type="EMBL" id="QNRE01000022">
    <property type="protein sequence ID" value="RBO82486.1"/>
    <property type="molecule type" value="Genomic_DNA"/>
</dbReference>
<dbReference type="GO" id="GO:0000976">
    <property type="term" value="F:transcription cis-regulatory region binding"/>
    <property type="evidence" value="ECO:0007669"/>
    <property type="project" value="TreeGrafter"/>
</dbReference>
<dbReference type="PANTHER" id="PTHR30055:SF151">
    <property type="entry name" value="TRANSCRIPTIONAL REGULATORY PROTEIN"/>
    <property type="match status" value="1"/>
</dbReference>
<dbReference type="SUPFAM" id="SSF46689">
    <property type="entry name" value="Homeodomain-like"/>
    <property type="match status" value="1"/>
</dbReference>
<feature type="compositionally biased region" description="Basic residues" evidence="5">
    <location>
        <begin position="25"/>
        <end position="37"/>
    </location>
</feature>
<proteinExistence type="predicted"/>
<dbReference type="STRING" id="1210090.GCA_001613185_04565"/>
<evidence type="ECO:0000256" key="2">
    <source>
        <dbReference type="ARBA" id="ARBA00023125"/>
    </source>
</evidence>
<protein>
    <submittedName>
        <fullName evidence="7">TetR family transcriptional regulator</fullName>
    </submittedName>
</protein>
<organism evidence="7 8">
    <name type="scientific">Nocardia puris</name>
    <dbReference type="NCBI Taxonomy" id="208602"/>
    <lineage>
        <taxon>Bacteria</taxon>
        <taxon>Bacillati</taxon>
        <taxon>Actinomycetota</taxon>
        <taxon>Actinomycetes</taxon>
        <taxon>Mycobacteriales</taxon>
        <taxon>Nocardiaceae</taxon>
        <taxon>Nocardia</taxon>
    </lineage>
</organism>
<sequence>MGGAGARGARASNRTERGSVQVHGRQPHRTGAIRRRSGPPDAPARVAGMPSGTRRAYRTGLSRDAIVAAAAALTAERGLDGWSMRELTARLDTSLSVIYHHVGDREKVCAAVVDKVYAEMNLPTDDEDWRALLRNMLYPMIDRLAEYPGVASWLLRNGPRTEQLVPVMDAGVSRMLEAGWGEEAVTAYTVAFNTCLGLIALGDTRFPDGNDPGLTALLDSLDAHPGPGAEQMRRMAARFASGAAERAAAHAEYCRYALDRVLDGLEARLTLIQGDRA</sequence>
<evidence type="ECO:0000256" key="3">
    <source>
        <dbReference type="ARBA" id="ARBA00023163"/>
    </source>
</evidence>
<reference evidence="7 8" key="1">
    <citation type="submission" date="2018-06" db="EMBL/GenBank/DDBJ databases">
        <title>Genomic Encyclopedia of Type Strains, Phase IV (KMG-IV): sequencing the most valuable type-strain genomes for metagenomic binning, comparative biology and taxonomic classification.</title>
        <authorList>
            <person name="Goeker M."/>
        </authorList>
    </citation>
    <scope>NUCLEOTIDE SEQUENCE [LARGE SCALE GENOMIC DNA]</scope>
    <source>
        <strain evidence="7 8">DSM 44599</strain>
    </source>
</reference>
<keyword evidence="8" id="KW-1185">Reference proteome</keyword>
<keyword evidence="3" id="KW-0804">Transcription</keyword>
<dbReference type="SUPFAM" id="SSF48498">
    <property type="entry name" value="Tetracyclin repressor-like, C-terminal domain"/>
    <property type="match status" value="1"/>
</dbReference>
<dbReference type="InterPro" id="IPR009057">
    <property type="entry name" value="Homeodomain-like_sf"/>
</dbReference>